<evidence type="ECO:0000259" key="4">
    <source>
        <dbReference type="Pfam" id="PF00135"/>
    </source>
</evidence>
<reference evidence="5" key="1">
    <citation type="journal article" date="2023" name="Mol. Phylogenet. Evol.">
        <title>Genome-scale phylogeny and comparative genomics of the fungal order Sordariales.</title>
        <authorList>
            <person name="Hensen N."/>
            <person name="Bonometti L."/>
            <person name="Westerberg I."/>
            <person name="Brannstrom I.O."/>
            <person name="Guillou S."/>
            <person name="Cros-Aarteil S."/>
            <person name="Calhoun S."/>
            <person name="Haridas S."/>
            <person name="Kuo A."/>
            <person name="Mondo S."/>
            <person name="Pangilinan J."/>
            <person name="Riley R."/>
            <person name="LaButti K."/>
            <person name="Andreopoulos B."/>
            <person name="Lipzen A."/>
            <person name="Chen C."/>
            <person name="Yan M."/>
            <person name="Daum C."/>
            <person name="Ng V."/>
            <person name="Clum A."/>
            <person name="Steindorff A."/>
            <person name="Ohm R.A."/>
            <person name="Martin F."/>
            <person name="Silar P."/>
            <person name="Natvig D.O."/>
            <person name="Lalanne C."/>
            <person name="Gautier V."/>
            <person name="Ament-Velasquez S.L."/>
            <person name="Kruys A."/>
            <person name="Hutchinson M.I."/>
            <person name="Powell A.J."/>
            <person name="Barry K."/>
            <person name="Miller A.N."/>
            <person name="Grigoriev I.V."/>
            <person name="Debuchy R."/>
            <person name="Gladieux P."/>
            <person name="Hiltunen Thoren M."/>
            <person name="Johannesson H."/>
        </authorList>
    </citation>
    <scope>NUCLEOTIDE SEQUENCE</scope>
    <source>
        <strain evidence="5">PSN293</strain>
    </source>
</reference>
<dbReference type="Gene3D" id="3.40.50.1820">
    <property type="entry name" value="alpha/beta hydrolase"/>
    <property type="match status" value="1"/>
</dbReference>
<dbReference type="GO" id="GO:0016787">
    <property type="term" value="F:hydrolase activity"/>
    <property type="evidence" value="ECO:0007669"/>
    <property type="project" value="UniProtKB-KW"/>
</dbReference>
<dbReference type="FunFam" id="3.40.50.1820:FF:000266">
    <property type="entry name" value="Carboxylic ester hydrolase"/>
    <property type="match status" value="1"/>
</dbReference>
<dbReference type="InterPro" id="IPR050309">
    <property type="entry name" value="Type-B_Carboxylest/Lipase"/>
</dbReference>
<sequence length="646" mass="68565">MVVLKKLSAQLATGFLAVGALALPSPQTSSEDVAPIPAADPEDIASSFVAELISNATQIQEELESTVEKRSLLGDLLCDQKDDLVVNLGYAKYQGVANAASGVNSWKGIRFAAAPTGNLRWQPPRSPPLVLNAPVTPANSFGPMCPQSLPAVPNAPYIPGNEDCLFLNVYAPANARGLPVLVWIHGGGYGFGDGTQDMTEIINANNNGIVVVSIQYRLGAFGWLSSAEVRRKGVVNAGLLDQAFALKWIKQYICQFGGDPLSVTISGESAGAGSVMYHDVAVQGNLGSLLFDKSIAASPYLPFHYKYDDAVPTSKYYAFSAAAGCPSSGNVFDCLKAKDTNTLQEANYAVTQASAYGYWAFYPVTDNAYIYDRPTRSLDLKRVNGRKLLVGSNANEGPLFVPPTIKTQADLFGWLHVQFPNLSDAQITAILAANPNSAETDADGPKYETNGLGTGNNTAVFVSQDSNGQQQRGNNILAEATFVCPAYWMASGYTNAGNGKAAYTYQYSVPFAWHGTDVVGYFGPATPNQSPEFVKAFRQIWGNFVKTGNPSISNVVANGANAASPGAPNPASSWPTWTDNANNKLVNLNTTGGTPYETVMQWGSPVTQFSGDGIMNAFTVANANSWEGGRGARCDVYEGLAPSIPA</sequence>
<feature type="signal peptide" evidence="3">
    <location>
        <begin position="1"/>
        <end position="22"/>
    </location>
</feature>
<protein>
    <recommendedName>
        <fullName evidence="3">Carboxylic ester hydrolase</fullName>
        <ecNumber evidence="3">3.1.1.-</ecNumber>
    </recommendedName>
</protein>
<dbReference type="SUPFAM" id="SSF53474">
    <property type="entry name" value="alpha/beta-Hydrolases"/>
    <property type="match status" value="1"/>
</dbReference>
<dbReference type="InterPro" id="IPR019826">
    <property type="entry name" value="Carboxylesterase_B_AS"/>
</dbReference>
<name>A0AAN6XY12_9PEZI</name>
<dbReference type="InterPro" id="IPR029058">
    <property type="entry name" value="AB_hydrolase_fold"/>
</dbReference>
<dbReference type="EMBL" id="MU858279">
    <property type="protein sequence ID" value="KAK4207680.1"/>
    <property type="molecule type" value="Genomic_DNA"/>
</dbReference>
<dbReference type="PROSITE" id="PS00941">
    <property type="entry name" value="CARBOXYLESTERASE_B_2"/>
    <property type="match status" value="1"/>
</dbReference>
<dbReference type="EC" id="3.1.1.-" evidence="3"/>
<gene>
    <name evidence="5" type="ORF">QBC37DRAFT_433061</name>
</gene>
<comment type="caution">
    <text evidence="5">The sequence shown here is derived from an EMBL/GenBank/DDBJ whole genome shotgun (WGS) entry which is preliminary data.</text>
</comment>
<evidence type="ECO:0000313" key="6">
    <source>
        <dbReference type="Proteomes" id="UP001301769"/>
    </source>
</evidence>
<evidence type="ECO:0000256" key="1">
    <source>
        <dbReference type="ARBA" id="ARBA00005964"/>
    </source>
</evidence>
<evidence type="ECO:0000256" key="3">
    <source>
        <dbReference type="RuleBase" id="RU361235"/>
    </source>
</evidence>
<dbReference type="InterPro" id="IPR002018">
    <property type="entry name" value="CarbesteraseB"/>
</dbReference>
<comment type="similarity">
    <text evidence="1 3">Belongs to the type-B carboxylesterase/lipase family.</text>
</comment>
<organism evidence="5 6">
    <name type="scientific">Rhypophila decipiens</name>
    <dbReference type="NCBI Taxonomy" id="261697"/>
    <lineage>
        <taxon>Eukaryota</taxon>
        <taxon>Fungi</taxon>
        <taxon>Dikarya</taxon>
        <taxon>Ascomycota</taxon>
        <taxon>Pezizomycotina</taxon>
        <taxon>Sordariomycetes</taxon>
        <taxon>Sordariomycetidae</taxon>
        <taxon>Sordariales</taxon>
        <taxon>Naviculisporaceae</taxon>
        <taxon>Rhypophila</taxon>
    </lineage>
</organism>
<dbReference type="InterPro" id="IPR019819">
    <property type="entry name" value="Carboxylesterase_B_CS"/>
</dbReference>
<dbReference type="AlphaFoldDB" id="A0AAN6XY12"/>
<feature type="chain" id="PRO_5042664968" description="Carboxylic ester hydrolase" evidence="3">
    <location>
        <begin position="23"/>
        <end position="646"/>
    </location>
</feature>
<reference evidence="5" key="2">
    <citation type="submission" date="2023-05" db="EMBL/GenBank/DDBJ databases">
        <authorList>
            <consortium name="Lawrence Berkeley National Laboratory"/>
            <person name="Steindorff A."/>
            <person name="Hensen N."/>
            <person name="Bonometti L."/>
            <person name="Westerberg I."/>
            <person name="Brannstrom I.O."/>
            <person name="Guillou S."/>
            <person name="Cros-Aarteil S."/>
            <person name="Calhoun S."/>
            <person name="Haridas S."/>
            <person name="Kuo A."/>
            <person name="Mondo S."/>
            <person name="Pangilinan J."/>
            <person name="Riley R."/>
            <person name="Labutti K."/>
            <person name="Andreopoulos B."/>
            <person name="Lipzen A."/>
            <person name="Chen C."/>
            <person name="Yanf M."/>
            <person name="Daum C."/>
            <person name="Ng V."/>
            <person name="Clum A."/>
            <person name="Ohm R."/>
            <person name="Martin F."/>
            <person name="Silar P."/>
            <person name="Natvig D."/>
            <person name="Lalanne C."/>
            <person name="Gautier V."/>
            <person name="Ament-Velasquez S.L."/>
            <person name="Kruys A."/>
            <person name="Hutchinson M.I."/>
            <person name="Powell A.J."/>
            <person name="Barry K."/>
            <person name="Miller A.N."/>
            <person name="Grigoriev I.V."/>
            <person name="Debuchy R."/>
            <person name="Gladieux P."/>
            <person name="Thoren M.H."/>
            <person name="Johannesson H."/>
        </authorList>
    </citation>
    <scope>NUCLEOTIDE SEQUENCE</scope>
    <source>
        <strain evidence="5">PSN293</strain>
    </source>
</reference>
<dbReference type="Pfam" id="PF00135">
    <property type="entry name" value="COesterase"/>
    <property type="match status" value="1"/>
</dbReference>
<accession>A0AAN6XY12</accession>
<dbReference type="PANTHER" id="PTHR11559">
    <property type="entry name" value="CARBOXYLESTERASE"/>
    <property type="match status" value="1"/>
</dbReference>
<dbReference type="Proteomes" id="UP001301769">
    <property type="component" value="Unassembled WGS sequence"/>
</dbReference>
<feature type="domain" description="Carboxylesterase type B" evidence="4">
    <location>
        <begin position="84"/>
        <end position="589"/>
    </location>
</feature>
<keyword evidence="6" id="KW-1185">Reference proteome</keyword>
<dbReference type="PROSITE" id="PS00122">
    <property type="entry name" value="CARBOXYLESTERASE_B_1"/>
    <property type="match status" value="1"/>
</dbReference>
<evidence type="ECO:0000256" key="2">
    <source>
        <dbReference type="ARBA" id="ARBA00022801"/>
    </source>
</evidence>
<keyword evidence="2 3" id="KW-0378">Hydrolase</keyword>
<evidence type="ECO:0000313" key="5">
    <source>
        <dbReference type="EMBL" id="KAK4207680.1"/>
    </source>
</evidence>
<proteinExistence type="inferred from homology"/>
<keyword evidence="3" id="KW-0732">Signal</keyword>